<dbReference type="EMBL" id="RXOE01000005">
    <property type="protein sequence ID" value="RTQ32840.1"/>
    <property type="molecule type" value="Genomic_DNA"/>
</dbReference>
<protein>
    <submittedName>
        <fullName evidence="1">Uncharacterized protein</fullName>
    </submittedName>
</protein>
<comment type="caution">
    <text evidence="1">The sequence shown here is derived from an EMBL/GenBank/DDBJ whole genome shotgun (WGS) entry which is preliminary data.</text>
</comment>
<dbReference type="Proteomes" id="UP000267418">
    <property type="component" value="Unassembled WGS sequence"/>
</dbReference>
<organism evidence="1 2">
    <name type="scientific">Variovorax gossypii</name>
    <dbReference type="NCBI Taxonomy" id="1679495"/>
    <lineage>
        <taxon>Bacteria</taxon>
        <taxon>Pseudomonadati</taxon>
        <taxon>Pseudomonadota</taxon>
        <taxon>Betaproteobacteria</taxon>
        <taxon>Burkholderiales</taxon>
        <taxon>Comamonadaceae</taxon>
        <taxon>Variovorax</taxon>
    </lineage>
</organism>
<evidence type="ECO:0000313" key="2">
    <source>
        <dbReference type="Proteomes" id="UP000267418"/>
    </source>
</evidence>
<proteinExistence type="predicted"/>
<dbReference type="RefSeq" id="WP_126472112.1">
    <property type="nucleotide sequence ID" value="NZ_RXOE01000005.1"/>
</dbReference>
<sequence length="150" mass="16707">MRLVATATFQASFPSDSELFGPEGSYLALKIEKHLRTAFPVVEAFDNWRDCGWCIPCGIGGLRLWVRFARYLPGEAWQLFVEPVGLPGILGKLLGRRSPPHVAAVRQLALEVDRVLQNESRISVVAWALDPRRDAVPDPAFLPWPEEATA</sequence>
<accession>A0A431TH34</accession>
<dbReference type="AlphaFoldDB" id="A0A431TH34"/>
<evidence type="ECO:0000313" key="1">
    <source>
        <dbReference type="EMBL" id="RTQ32840.1"/>
    </source>
</evidence>
<dbReference type="OrthoDB" id="281508at2"/>
<keyword evidence="2" id="KW-1185">Reference proteome</keyword>
<name>A0A431TH34_9BURK</name>
<reference evidence="1 2" key="1">
    <citation type="submission" date="2018-12" db="EMBL/GenBank/DDBJ databases">
        <title>The genome of Variovorax gossypii DSM 100435.</title>
        <authorList>
            <person name="Gao J."/>
            <person name="Sun J."/>
        </authorList>
    </citation>
    <scope>NUCLEOTIDE SEQUENCE [LARGE SCALE GENOMIC DNA]</scope>
    <source>
        <strain evidence="1 2">DSM 100435</strain>
    </source>
</reference>
<gene>
    <name evidence="1" type="ORF">EJP69_19185</name>
</gene>